<dbReference type="AlphaFoldDB" id="F2PYG6"/>
<dbReference type="VEuPathDB" id="FungiDB:TEQG_05987"/>
<dbReference type="EMBL" id="DS995753">
    <property type="protein sequence ID" value="EGE06934.1"/>
    <property type="molecule type" value="Genomic_DNA"/>
</dbReference>
<protein>
    <recommendedName>
        <fullName evidence="4">Secreted protein</fullName>
    </recommendedName>
</protein>
<evidence type="ECO:0000313" key="3">
    <source>
        <dbReference type="Proteomes" id="UP000009169"/>
    </source>
</evidence>
<evidence type="ECO:0000313" key="2">
    <source>
        <dbReference type="EMBL" id="EGE06934.1"/>
    </source>
</evidence>
<organism evidence="2 3">
    <name type="scientific">Trichophyton equinum (strain ATCC MYA-4606 / CBS 127.97)</name>
    <name type="common">Horse ringworm fungus</name>
    <dbReference type="NCBI Taxonomy" id="559882"/>
    <lineage>
        <taxon>Eukaryota</taxon>
        <taxon>Fungi</taxon>
        <taxon>Dikarya</taxon>
        <taxon>Ascomycota</taxon>
        <taxon>Pezizomycotina</taxon>
        <taxon>Eurotiomycetes</taxon>
        <taxon>Eurotiomycetidae</taxon>
        <taxon>Onygenales</taxon>
        <taxon>Arthrodermataceae</taxon>
        <taxon>Trichophyton</taxon>
    </lineage>
</organism>
<reference evidence="3" key="1">
    <citation type="journal article" date="2012" name="MBio">
        <title>Comparative genome analysis of Trichophyton rubrum and related dermatophytes reveals candidate genes involved in infection.</title>
        <authorList>
            <person name="Martinez D.A."/>
            <person name="Oliver B.G."/>
            <person name="Graeser Y."/>
            <person name="Goldberg J.M."/>
            <person name="Li W."/>
            <person name="Martinez-Rossi N.M."/>
            <person name="Monod M."/>
            <person name="Shelest E."/>
            <person name="Barton R.C."/>
            <person name="Birch E."/>
            <person name="Brakhage A.A."/>
            <person name="Chen Z."/>
            <person name="Gurr S.J."/>
            <person name="Heiman D."/>
            <person name="Heitman J."/>
            <person name="Kosti I."/>
            <person name="Rossi A."/>
            <person name="Saif S."/>
            <person name="Samalova M."/>
            <person name="Saunders C.W."/>
            <person name="Shea T."/>
            <person name="Summerbell R.C."/>
            <person name="Xu J."/>
            <person name="Young S."/>
            <person name="Zeng Q."/>
            <person name="Birren B.W."/>
            <person name="Cuomo C.A."/>
            <person name="White T.C."/>
        </authorList>
    </citation>
    <scope>NUCLEOTIDE SEQUENCE [LARGE SCALE GENOMIC DNA]</scope>
    <source>
        <strain evidence="3">ATCC MYA-4606 / CBS 127.97</strain>
    </source>
</reference>
<sequence>MAVSALCLLSYAVLFIIGRRTGVCRPQKRRRKRCDDGDGRVASTTASLRHALPLQLHLLLLFLRSETSCRRPELLKHEVDQRAASHSVREDRYLVMQRSAAGYHYHPTS</sequence>
<evidence type="ECO:0000256" key="1">
    <source>
        <dbReference type="SAM" id="SignalP"/>
    </source>
</evidence>
<feature type="signal peptide" evidence="1">
    <location>
        <begin position="1"/>
        <end position="18"/>
    </location>
</feature>
<keyword evidence="1" id="KW-0732">Signal</keyword>
<proteinExistence type="predicted"/>
<dbReference type="Proteomes" id="UP000009169">
    <property type="component" value="Unassembled WGS sequence"/>
</dbReference>
<accession>F2PYG6</accession>
<name>F2PYG6_TRIEC</name>
<dbReference type="HOGENOM" id="CLU_2185790_0_0_1"/>
<feature type="chain" id="PRO_5003283978" description="Secreted protein" evidence="1">
    <location>
        <begin position="19"/>
        <end position="109"/>
    </location>
</feature>
<gene>
    <name evidence="2" type="ORF">TEQG_05987</name>
</gene>
<keyword evidence="3" id="KW-1185">Reference proteome</keyword>
<evidence type="ECO:0008006" key="4">
    <source>
        <dbReference type="Google" id="ProtNLM"/>
    </source>
</evidence>